<protein>
    <recommendedName>
        <fullName evidence="4">CUB domain-containing protein</fullName>
    </recommendedName>
</protein>
<evidence type="ECO:0008006" key="4">
    <source>
        <dbReference type="Google" id="ProtNLM"/>
    </source>
</evidence>
<reference evidence="2 3" key="1">
    <citation type="submission" date="2024-04" db="EMBL/GenBank/DDBJ databases">
        <authorList>
            <consortium name="Genoscope - CEA"/>
            <person name="William W."/>
        </authorList>
    </citation>
    <scope>NUCLEOTIDE SEQUENCE [LARGE SCALE GENOMIC DNA]</scope>
</reference>
<keyword evidence="1" id="KW-0732">Signal</keyword>
<dbReference type="EMBL" id="CAXITT010000006">
    <property type="protein sequence ID" value="CAL1526531.1"/>
    <property type="molecule type" value="Genomic_DNA"/>
</dbReference>
<organism evidence="2 3">
    <name type="scientific">Lymnaea stagnalis</name>
    <name type="common">Great pond snail</name>
    <name type="synonym">Helix stagnalis</name>
    <dbReference type="NCBI Taxonomy" id="6523"/>
    <lineage>
        <taxon>Eukaryota</taxon>
        <taxon>Metazoa</taxon>
        <taxon>Spiralia</taxon>
        <taxon>Lophotrochozoa</taxon>
        <taxon>Mollusca</taxon>
        <taxon>Gastropoda</taxon>
        <taxon>Heterobranchia</taxon>
        <taxon>Euthyneura</taxon>
        <taxon>Panpulmonata</taxon>
        <taxon>Hygrophila</taxon>
        <taxon>Lymnaeoidea</taxon>
        <taxon>Lymnaeidae</taxon>
        <taxon>Lymnaea</taxon>
    </lineage>
</organism>
<dbReference type="Proteomes" id="UP001497497">
    <property type="component" value="Unassembled WGS sequence"/>
</dbReference>
<feature type="chain" id="PRO_5043337525" description="CUB domain-containing protein" evidence="1">
    <location>
        <begin position="18"/>
        <end position="190"/>
    </location>
</feature>
<gene>
    <name evidence="2" type="ORF">GSLYS_00000708001</name>
</gene>
<accession>A0AAV2GZY6</accession>
<evidence type="ECO:0000256" key="1">
    <source>
        <dbReference type="SAM" id="SignalP"/>
    </source>
</evidence>
<keyword evidence="3" id="KW-1185">Reference proteome</keyword>
<comment type="caution">
    <text evidence="2">The sequence shown here is derived from an EMBL/GenBank/DDBJ whole genome shotgun (WGS) entry which is preliminary data.</text>
</comment>
<proteinExistence type="predicted"/>
<sequence length="190" mass="21728">MWLPILVMCAGLTYVAGIARNITIDLSGPGCDNILDYQLKGKDDLATVYSVRQRNAAGSRDHCDVTVSTVKGSRIQYLIEVIQFDECGQEIYIYDDRTFDSALLHRLRCTDNNNVPLFGKSKDDVIRIRVRKPMPEQNLFEFRMRLKNDLGPDFEYQKAQPLHNTGERICFTPAADLFTITLFLTLLFLK</sequence>
<evidence type="ECO:0000313" key="3">
    <source>
        <dbReference type="Proteomes" id="UP001497497"/>
    </source>
</evidence>
<name>A0AAV2GZY6_LYMST</name>
<feature type="signal peptide" evidence="1">
    <location>
        <begin position="1"/>
        <end position="17"/>
    </location>
</feature>
<dbReference type="AlphaFoldDB" id="A0AAV2GZY6"/>
<evidence type="ECO:0000313" key="2">
    <source>
        <dbReference type="EMBL" id="CAL1526531.1"/>
    </source>
</evidence>